<dbReference type="EMBL" id="CM051399">
    <property type="protein sequence ID" value="KAJ4716019.1"/>
    <property type="molecule type" value="Genomic_DNA"/>
</dbReference>
<evidence type="ECO:0000313" key="2">
    <source>
        <dbReference type="Proteomes" id="UP001164539"/>
    </source>
</evidence>
<keyword evidence="2" id="KW-1185">Reference proteome</keyword>
<proteinExistence type="predicted"/>
<name>A0ACC1XX81_MELAZ</name>
<sequence length="79" mass="8998">MNWLSFHPNRLDPPLRGNAVLILLFICPRSSNVAFLANSIKFHGNCSHFIASFPQCVHLGSYFTVEALKKKLSNFFILF</sequence>
<organism evidence="1 2">
    <name type="scientific">Melia azedarach</name>
    <name type="common">Chinaberry tree</name>
    <dbReference type="NCBI Taxonomy" id="155640"/>
    <lineage>
        <taxon>Eukaryota</taxon>
        <taxon>Viridiplantae</taxon>
        <taxon>Streptophyta</taxon>
        <taxon>Embryophyta</taxon>
        <taxon>Tracheophyta</taxon>
        <taxon>Spermatophyta</taxon>
        <taxon>Magnoliopsida</taxon>
        <taxon>eudicotyledons</taxon>
        <taxon>Gunneridae</taxon>
        <taxon>Pentapetalae</taxon>
        <taxon>rosids</taxon>
        <taxon>malvids</taxon>
        <taxon>Sapindales</taxon>
        <taxon>Meliaceae</taxon>
        <taxon>Melia</taxon>
    </lineage>
</organism>
<reference evidence="1 2" key="1">
    <citation type="journal article" date="2023" name="Science">
        <title>Complex scaffold remodeling in plant triterpene biosynthesis.</title>
        <authorList>
            <person name="De La Pena R."/>
            <person name="Hodgson H."/>
            <person name="Liu J.C."/>
            <person name="Stephenson M.J."/>
            <person name="Martin A.C."/>
            <person name="Owen C."/>
            <person name="Harkess A."/>
            <person name="Leebens-Mack J."/>
            <person name="Jimenez L.E."/>
            <person name="Osbourn A."/>
            <person name="Sattely E.S."/>
        </authorList>
    </citation>
    <scope>NUCLEOTIDE SEQUENCE [LARGE SCALE GENOMIC DNA]</scope>
    <source>
        <strain evidence="2">cv. JPN11</strain>
        <tissue evidence="1">Leaf</tissue>
    </source>
</reference>
<evidence type="ECO:0000313" key="1">
    <source>
        <dbReference type="EMBL" id="KAJ4716019.1"/>
    </source>
</evidence>
<protein>
    <submittedName>
        <fullName evidence="1">Uncharacterized protein</fullName>
    </submittedName>
</protein>
<comment type="caution">
    <text evidence="1">The sequence shown here is derived from an EMBL/GenBank/DDBJ whole genome shotgun (WGS) entry which is preliminary data.</text>
</comment>
<dbReference type="Proteomes" id="UP001164539">
    <property type="component" value="Chromosome 6"/>
</dbReference>
<gene>
    <name evidence="1" type="ORF">OWV82_011096</name>
</gene>
<accession>A0ACC1XX81</accession>